<feature type="chain" id="PRO_5045442560" evidence="3">
    <location>
        <begin position="26"/>
        <end position="215"/>
    </location>
</feature>
<organism evidence="5 6">
    <name type="scientific">Dyella flava</name>
    <dbReference type="NCBI Taxonomy" id="1920170"/>
    <lineage>
        <taxon>Bacteria</taxon>
        <taxon>Pseudomonadati</taxon>
        <taxon>Pseudomonadota</taxon>
        <taxon>Gammaproteobacteria</taxon>
        <taxon>Lysobacterales</taxon>
        <taxon>Rhodanobacteraceae</taxon>
        <taxon>Dyella</taxon>
    </lineage>
</organism>
<keyword evidence="2" id="KW-0626">Porin</keyword>
<proteinExistence type="inferred from homology"/>
<dbReference type="InterPro" id="IPR000498">
    <property type="entry name" value="OmpA-like_TM_dom"/>
</dbReference>
<comment type="caution">
    <text evidence="5">The sequence shown here is derived from an EMBL/GenBank/DDBJ whole genome shotgun (WGS) entry which is preliminary data.</text>
</comment>
<evidence type="ECO:0000313" key="5">
    <source>
        <dbReference type="EMBL" id="MBM7126265.1"/>
    </source>
</evidence>
<feature type="domain" description="Outer membrane protein OmpA-like transmembrane" evidence="4">
    <location>
        <begin position="61"/>
        <end position="215"/>
    </location>
</feature>
<evidence type="ECO:0000256" key="2">
    <source>
        <dbReference type="ARBA" id="ARBA00023114"/>
    </source>
</evidence>
<accession>A0ABS2K6C4</accession>
<dbReference type="RefSeq" id="WP_204682794.1">
    <property type="nucleotide sequence ID" value="NZ_BSNR01000002.1"/>
</dbReference>
<keyword evidence="2" id="KW-0813">Transport</keyword>
<keyword evidence="2" id="KW-0406">Ion transport</keyword>
<keyword evidence="2" id="KW-0812">Transmembrane</keyword>
<dbReference type="EMBL" id="JADIKE010000036">
    <property type="protein sequence ID" value="MBM7126265.1"/>
    <property type="molecule type" value="Genomic_DNA"/>
</dbReference>
<name>A0ABS2K6C4_9GAMM</name>
<keyword evidence="3" id="KW-0732">Signal</keyword>
<evidence type="ECO:0000256" key="3">
    <source>
        <dbReference type="SAM" id="SignalP"/>
    </source>
</evidence>
<dbReference type="Pfam" id="PF01389">
    <property type="entry name" value="OmpA_membrane"/>
    <property type="match status" value="1"/>
</dbReference>
<dbReference type="Proteomes" id="UP001430149">
    <property type="component" value="Unassembled WGS sequence"/>
</dbReference>
<dbReference type="SUPFAM" id="SSF56925">
    <property type="entry name" value="OMPA-like"/>
    <property type="match status" value="1"/>
</dbReference>
<dbReference type="Gene3D" id="2.40.160.20">
    <property type="match status" value="1"/>
</dbReference>
<reference evidence="5" key="1">
    <citation type="submission" date="2020-10" db="EMBL/GenBank/DDBJ databases">
        <title>Phylogeny of dyella-like bacteria.</title>
        <authorList>
            <person name="Fu J."/>
        </authorList>
    </citation>
    <scope>NUCLEOTIDE SEQUENCE</scope>
    <source>
        <strain evidence="5">DHOC52</strain>
    </source>
</reference>
<gene>
    <name evidence="5" type="ORF">ISP19_12875</name>
</gene>
<sequence>MNKLALSAAVAALALSPVLSQVAHADDASTTPTYGSNVNPNWQDNFFVDGNLGQTQARAGELTHNNSVFQNVRFGWRWNGIVGAEIGYAYLGRPKADIGNGFGSFSAKPQAATIGLNAKYNFYQAWYVTAHAGYMRSRTELALTAGDFDSRYKTWNNGLYAGLGVGYDVTKNVSLALNYDNYRVQAGNETSPYYVGVGHIRTNVAAYSASVEYRF</sequence>
<protein>
    <submittedName>
        <fullName evidence="5">Porin family protein</fullName>
    </submittedName>
</protein>
<dbReference type="InterPro" id="IPR011250">
    <property type="entry name" value="OMP/PagP_B-barrel"/>
</dbReference>
<evidence type="ECO:0000259" key="4">
    <source>
        <dbReference type="Pfam" id="PF01389"/>
    </source>
</evidence>
<evidence type="ECO:0000313" key="6">
    <source>
        <dbReference type="Proteomes" id="UP001430149"/>
    </source>
</evidence>
<comment type="similarity">
    <text evidence="1">Belongs to the outer membrane OOP (TC 1.B.6) superfamily. OmpA family.</text>
</comment>
<keyword evidence="6" id="KW-1185">Reference proteome</keyword>
<feature type="signal peptide" evidence="3">
    <location>
        <begin position="1"/>
        <end position="25"/>
    </location>
</feature>
<evidence type="ECO:0000256" key="1">
    <source>
        <dbReference type="ARBA" id="ARBA00005710"/>
    </source>
</evidence>